<comment type="catalytic activity">
    <reaction evidence="1">
        <text>Random hydrolysis of (1-&gt;4)-beta-D-mannosidic linkages in mannans, galactomannans and glucomannans.</text>
        <dbReference type="EC" id="3.2.1.78"/>
    </reaction>
</comment>
<feature type="domain" description="Glycoside hydrolase family 5" evidence="10">
    <location>
        <begin position="36"/>
        <end position="397"/>
    </location>
</feature>
<keyword evidence="6 9" id="KW-0732">Signal</keyword>
<dbReference type="InterPro" id="IPR017853">
    <property type="entry name" value="GH"/>
</dbReference>
<comment type="caution">
    <text evidence="11">The sequence shown here is derived from an EMBL/GenBank/DDBJ whole genome shotgun (WGS) entry which is preliminary data.</text>
</comment>
<evidence type="ECO:0000256" key="1">
    <source>
        <dbReference type="ARBA" id="ARBA00001678"/>
    </source>
</evidence>
<dbReference type="GO" id="GO:0016985">
    <property type="term" value="F:mannan endo-1,4-beta-mannosidase activity"/>
    <property type="evidence" value="ECO:0007669"/>
    <property type="project" value="UniProtKB-EC"/>
</dbReference>
<evidence type="ECO:0000313" key="11">
    <source>
        <dbReference type="EMBL" id="KAJ3056182.1"/>
    </source>
</evidence>
<evidence type="ECO:0000256" key="5">
    <source>
        <dbReference type="ARBA" id="ARBA00022525"/>
    </source>
</evidence>
<evidence type="ECO:0000256" key="2">
    <source>
        <dbReference type="ARBA" id="ARBA00004613"/>
    </source>
</evidence>
<dbReference type="Proteomes" id="UP001212841">
    <property type="component" value="Unassembled WGS sequence"/>
</dbReference>
<keyword evidence="7" id="KW-0378">Hydrolase</keyword>
<dbReference type="Gene3D" id="3.20.20.80">
    <property type="entry name" value="Glycosidases"/>
    <property type="match status" value="1"/>
</dbReference>
<evidence type="ECO:0000256" key="4">
    <source>
        <dbReference type="ARBA" id="ARBA00012706"/>
    </source>
</evidence>
<evidence type="ECO:0000256" key="9">
    <source>
        <dbReference type="SAM" id="SignalP"/>
    </source>
</evidence>
<dbReference type="AlphaFoldDB" id="A0AAD5SLK3"/>
<dbReference type="EC" id="3.2.1.78" evidence="4"/>
<keyword evidence="12" id="KW-1185">Reference proteome</keyword>
<reference evidence="11" key="1">
    <citation type="submission" date="2020-05" db="EMBL/GenBank/DDBJ databases">
        <title>Phylogenomic resolution of chytrid fungi.</title>
        <authorList>
            <person name="Stajich J.E."/>
            <person name="Amses K."/>
            <person name="Simmons R."/>
            <person name="Seto K."/>
            <person name="Myers J."/>
            <person name="Bonds A."/>
            <person name="Quandt C.A."/>
            <person name="Barry K."/>
            <person name="Liu P."/>
            <person name="Grigoriev I."/>
            <person name="Longcore J.E."/>
            <person name="James T.Y."/>
        </authorList>
    </citation>
    <scope>NUCLEOTIDE SEQUENCE</scope>
    <source>
        <strain evidence="11">JEL0318</strain>
    </source>
</reference>
<keyword evidence="5" id="KW-0964">Secreted</keyword>
<protein>
    <recommendedName>
        <fullName evidence="4">mannan endo-1,4-beta-mannosidase</fullName>
        <ecNumber evidence="4">3.2.1.78</ecNumber>
    </recommendedName>
</protein>
<dbReference type="PANTHER" id="PTHR31451:SF39">
    <property type="entry name" value="MANNAN ENDO-1,4-BETA-MANNOSIDASE 1"/>
    <property type="match status" value="1"/>
</dbReference>
<dbReference type="PANTHER" id="PTHR31451">
    <property type="match status" value="1"/>
</dbReference>
<proteinExistence type="inferred from homology"/>
<keyword evidence="8" id="KW-0326">Glycosidase</keyword>
<sequence>MKAAFLATLLTLATAVSAVPQYTKPGKPEKLPPKGFVYPKGRELFIDGKTFYFGGTNTYYLYYAAKQDIDALFADAKKLNVKVLRTWLFAEAARDYYWDKSEFSPVTPDTQEIVWFQRFNNNTKKIEYNDSTHTGLGRFDYVLESAKRHGIKIIPVFTNNWNNFGGIDWYLQSFNQSGHPVKWHTDFYTYKPVKDAYKNWVSHVINRKSKITGKKYKEDPTVFAWELANEPRCMGWGTPWSTPEPGLCDSGKNAKVIINWADEMSTYIKTLDPHHMVMVGDEGQFNRPNGPGYNMVWDDVWNGASGVDTEAFLRLKNIDVGTFHSYFDYSWVNDAYKYVEKGNAPGADLDPIFSNNTATWIKEHAAVGKKVGKPVIFEEIGVEYRVGTPGYNLTTDTRRVKNMPIFNKLVEDLGLAGSMYWQLNSKWVRSPDGWYNGTDYHAIFAHPVREQDKYANIIMGNHNKRMWAKNSKKN</sequence>
<dbReference type="InterPro" id="IPR045053">
    <property type="entry name" value="MAN-like"/>
</dbReference>
<evidence type="ECO:0000313" key="12">
    <source>
        <dbReference type="Proteomes" id="UP001212841"/>
    </source>
</evidence>
<evidence type="ECO:0000259" key="10">
    <source>
        <dbReference type="Pfam" id="PF26410"/>
    </source>
</evidence>
<evidence type="ECO:0000256" key="7">
    <source>
        <dbReference type="ARBA" id="ARBA00022801"/>
    </source>
</evidence>
<name>A0AAD5SLK3_9FUNG</name>
<accession>A0AAD5SLK3</accession>
<feature type="signal peptide" evidence="9">
    <location>
        <begin position="1"/>
        <end position="18"/>
    </location>
</feature>
<comment type="similarity">
    <text evidence="3">Belongs to the glycosyl hydrolase 5 (cellulase A) family.</text>
</comment>
<dbReference type="SUPFAM" id="SSF51445">
    <property type="entry name" value="(Trans)glycosidases"/>
    <property type="match status" value="1"/>
</dbReference>
<dbReference type="InterPro" id="IPR001547">
    <property type="entry name" value="Glyco_hydro_5"/>
</dbReference>
<feature type="chain" id="PRO_5042170890" description="mannan endo-1,4-beta-mannosidase" evidence="9">
    <location>
        <begin position="19"/>
        <end position="474"/>
    </location>
</feature>
<organism evidence="11 12">
    <name type="scientific">Rhizophlyctis rosea</name>
    <dbReference type="NCBI Taxonomy" id="64517"/>
    <lineage>
        <taxon>Eukaryota</taxon>
        <taxon>Fungi</taxon>
        <taxon>Fungi incertae sedis</taxon>
        <taxon>Chytridiomycota</taxon>
        <taxon>Chytridiomycota incertae sedis</taxon>
        <taxon>Chytridiomycetes</taxon>
        <taxon>Rhizophlyctidales</taxon>
        <taxon>Rhizophlyctidaceae</taxon>
        <taxon>Rhizophlyctis</taxon>
    </lineage>
</organism>
<evidence type="ECO:0000256" key="6">
    <source>
        <dbReference type="ARBA" id="ARBA00022729"/>
    </source>
</evidence>
<dbReference type="EMBL" id="JADGJD010000042">
    <property type="protein sequence ID" value="KAJ3056182.1"/>
    <property type="molecule type" value="Genomic_DNA"/>
</dbReference>
<dbReference type="GO" id="GO:0005576">
    <property type="term" value="C:extracellular region"/>
    <property type="evidence" value="ECO:0007669"/>
    <property type="project" value="UniProtKB-SubCell"/>
</dbReference>
<dbReference type="Pfam" id="PF26410">
    <property type="entry name" value="GH5_mannosidase"/>
    <property type="match status" value="1"/>
</dbReference>
<comment type="subcellular location">
    <subcellularLocation>
        <location evidence="2">Secreted</location>
    </subcellularLocation>
</comment>
<evidence type="ECO:0000256" key="8">
    <source>
        <dbReference type="ARBA" id="ARBA00023295"/>
    </source>
</evidence>
<gene>
    <name evidence="11" type="ORF">HK097_007788</name>
</gene>
<evidence type="ECO:0000256" key="3">
    <source>
        <dbReference type="ARBA" id="ARBA00005641"/>
    </source>
</evidence>